<gene>
    <name evidence="1" type="ORF">H8B17_00475</name>
</gene>
<evidence type="ECO:0000313" key="2">
    <source>
        <dbReference type="Proteomes" id="UP000606494"/>
    </source>
</evidence>
<sequence length="224" mass="25473">MKTQLITTVFICLSTLAFGQSYVTIIYDAKHLAIVNENGAVRLVSEQAHNNMLGNIRGRIDDINVNLSSVVLVQQMIHRALTEVDEALKSGRSALHIARLVQDIGSHSAKMLETAKGEPWLLLFAEDVALQLKNRGMQLAADVSGFVLQEGKNVLMDYEKRDQLMRKIILELKVIRALVFSMERSMYWAKINGALKTANPYRNFINMDKRKADEIIRYYYLIED</sequence>
<keyword evidence="2" id="KW-1185">Reference proteome</keyword>
<protein>
    <recommendedName>
        <fullName evidence="3">Plasmid transfer protein</fullName>
    </recommendedName>
</protein>
<name>A0ABR7XYA6_9SPHI</name>
<accession>A0ABR7XYA6</accession>
<organism evidence="1 2">
    <name type="scientific">Sphingobacterium arenae</name>
    <dbReference type="NCBI Taxonomy" id="1280598"/>
    <lineage>
        <taxon>Bacteria</taxon>
        <taxon>Pseudomonadati</taxon>
        <taxon>Bacteroidota</taxon>
        <taxon>Sphingobacteriia</taxon>
        <taxon>Sphingobacteriales</taxon>
        <taxon>Sphingobacteriaceae</taxon>
        <taxon>Sphingobacterium</taxon>
    </lineage>
</organism>
<proteinExistence type="predicted"/>
<reference evidence="1 2" key="1">
    <citation type="submission" date="2020-08" db="EMBL/GenBank/DDBJ databases">
        <title>Sphingobacterium sp. DN00404 isolated from aquaculture water.</title>
        <authorList>
            <person name="Zhang M."/>
        </authorList>
    </citation>
    <scope>NUCLEOTIDE SEQUENCE [LARGE SCALE GENOMIC DNA]</scope>
    <source>
        <strain evidence="1 2">KCTC 32294</strain>
    </source>
</reference>
<evidence type="ECO:0008006" key="3">
    <source>
        <dbReference type="Google" id="ProtNLM"/>
    </source>
</evidence>
<evidence type="ECO:0000313" key="1">
    <source>
        <dbReference type="EMBL" id="MBD1424040.1"/>
    </source>
</evidence>
<dbReference type="RefSeq" id="WP_190307225.1">
    <property type="nucleotide sequence ID" value="NZ_JACNYK010000001.1"/>
</dbReference>
<dbReference type="Proteomes" id="UP000606494">
    <property type="component" value="Unassembled WGS sequence"/>
</dbReference>
<dbReference type="EMBL" id="JACNYK010000001">
    <property type="protein sequence ID" value="MBD1424040.1"/>
    <property type="molecule type" value="Genomic_DNA"/>
</dbReference>
<comment type="caution">
    <text evidence="1">The sequence shown here is derived from an EMBL/GenBank/DDBJ whole genome shotgun (WGS) entry which is preliminary data.</text>
</comment>